<gene>
    <name evidence="3" type="ORF">KI387_010971</name>
</gene>
<sequence>MTEVFHLVSFLQTEEFEAKAKELDTEMKSIKAPAINPEINRIKGITELLCEHKGTGVEHFAHGLCQECYSEFVNLSGGIQGGSAPPAFQRAEEQRRKECLQIKQDKEFFDNDEDEGSACQIKAKESLEGNVKKTMEKVKLTNEKKAEDGEACSHEGDKTKGSRYKNTASKDVDTESGNQDSRNSATEGCKSEAENGCPDKTDDWSQLQFQESYKADDMDEKIETLSDIDDEEVERYLHNEEEVRLKTIIWTEMNKEYLEEQAAKEEAIAAAEAAHAAALAAAAEGAPDAVELAAAAAAAVARLKKDKQRKRAEDAKNKVQPQSAAEATRQMLEKKKLSSKVNYDVLEKLFEDN</sequence>
<feature type="compositionally biased region" description="Basic and acidic residues" evidence="1">
    <location>
        <begin position="189"/>
        <end position="203"/>
    </location>
</feature>
<dbReference type="Proteomes" id="UP000824469">
    <property type="component" value="Unassembled WGS sequence"/>
</dbReference>
<dbReference type="EMBL" id="JAHRHJ020000008">
    <property type="protein sequence ID" value="KAH9306567.1"/>
    <property type="molecule type" value="Genomic_DNA"/>
</dbReference>
<dbReference type="OMA" id="HYESENF"/>
<evidence type="ECO:0000259" key="2">
    <source>
        <dbReference type="Pfam" id="PF07741"/>
    </source>
</evidence>
<comment type="caution">
    <text evidence="3">The sequence shown here is derived from an EMBL/GenBank/DDBJ whole genome shotgun (WGS) entry which is preliminary data.</text>
</comment>
<protein>
    <recommendedName>
        <fullName evidence="2">Brf1 TBP-binding domain-containing protein</fullName>
    </recommendedName>
</protein>
<reference evidence="3 4" key="1">
    <citation type="journal article" date="2021" name="Nat. Plants">
        <title>The Taxus genome provides insights into paclitaxel biosynthesis.</title>
        <authorList>
            <person name="Xiong X."/>
            <person name="Gou J."/>
            <person name="Liao Q."/>
            <person name="Li Y."/>
            <person name="Zhou Q."/>
            <person name="Bi G."/>
            <person name="Li C."/>
            <person name="Du R."/>
            <person name="Wang X."/>
            <person name="Sun T."/>
            <person name="Guo L."/>
            <person name="Liang H."/>
            <person name="Lu P."/>
            <person name="Wu Y."/>
            <person name="Zhang Z."/>
            <person name="Ro D.K."/>
            <person name="Shang Y."/>
            <person name="Huang S."/>
            <person name="Yan J."/>
        </authorList>
    </citation>
    <scope>NUCLEOTIDE SEQUENCE [LARGE SCALE GENOMIC DNA]</scope>
    <source>
        <strain evidence="3">Ta-2019</strain>
    </source>
</reference>
<evidence type="ECO:0000313" key="3">
    <source>
        <dbReference type="EMBL" id="KAH9306567.1"/>
    </source>
</evidence>
<feature type="region of interest" description="Disordered" evidence="1">
    <location>
        <begin position="142"/>
        <end position="218"/>
    </location>
</feature>
<keyword evidence="4" id="KW-1185">Reference proteome</keyword>
<organism evidence="3 4">
    <name type="scientific">Taxus chinensis</name>
    <name type="common">Chinese yew</name>
    <name type="synonym">Taxus wallichiana var. chinensis</name>
    <dbReference type="NCBI Taxonomy" id="29808"/>
    <lineage>
        <taxon>Eukaryota</taxon>
        <taxon>Viridiplantae</taxon>
        <taxon>Streptophyta</taxon>
        <taxon>Embryophyta</taxon>
        <taxon>Tracheophyta</taxon>
        <taxon>Spermatophyta</taxon>
        <taxon>Pinopsida</taxon>
        <taxon>Pinidae</taxon>
        <taxon>Conifers II</taxon>
        <taxon>Cupressales</taxon>
        <taxon>Taxaceae</taxon>
        <taxon>Taxus</taxon>
    </lineage>
</organism>
<feature type="compositionally biased region" description="Polar residues" evidence="1">
    <location>
        <begin position="174"/>
        <end position="186"/>
    </location>
</feature>
<feature type="non-terminal residue" evidence="3">
    <location>
        <position position="353"/>
    </location>
</feature>
<evidence type="ECO:0000313" key="4">
    <source>
        <dbReference type="Proteomes" id="UP000824469"/>
    </source>
</evidence>
<feature type="compositionally biased region" description="Basic and acidic residues" evidence="1">
    <location>
        <begin position="142"/>
        <end position="160"/>
    </location>
</feature>
<dbReference type="InterPro" id="IPR011665">
    <property type="entry name" value="BRF1_TBP-bd_dom"/>
</dbReference>
<name>A0AA38FLY7_TAXCH</name>
<feature type="domain" description="Brf1 TBP-binding" evidence="2">
    <location>
        <begin position="226"/>
        <end position="351"/>
    </location>
</feature>
<dbReference type="Gene3D" id="1.20.5.650">
    <property type="entry name" value="Single helix bin"/>
    <property type="match status" value="1"/>
</dbReference>
<dbReference type="Pfam" id="PF07741">
    <property type="entry name" value="BRF1"/>
    <property type="match status" value="1"/>
</dbReference>
<evidence type="ECO:0000256" key="1">
    <source>
        <dbReference type="SAM" id="MobiDB-lite"/>
    </source>
</evidence>
<dbReference type="AlphaFoldDB" id="A0AA38FLY7"/>
<accession>A0AA38FLY7</accession>
<feature type="region of interest" description="Disordered" evidence="1">
    <location>
        <begin position="306"/>
        <end position="328"/>
    </location>
</feature>
<proteinExistence type="predicted"/>